<feature type="compositionally biased region" description="Basic and acidic residues" evidence="1">
    <location>
        <begin position="17"/>
        <end position="42"/>
    </location>
</feature>
<dbReference type="RefSeq" id="WP_057973884.1">
    <property type="nucleotide sequence ID" value="NZ_AZDI01000002.1"/>
</dbReference>
<accession>A0A0R1HLA2</accession>
<comment type="caution">
    <text evidence="3">The sequence shown here is derived from an EMBL/GenBank/DDBJ whole genome shotgun (WGS) entry which is preliminary data.</text>
</comment>
<dbReference type="PATRIC" id="fig|1423719.4.peg.828"/>
<keyword evidence="4" id="KW-1185">Reference proteome</keyword>
<dbReference type="STRING" id="1423719.FC66_GL000816"/>
<evidence type="ECO:0000256" key="1">
    <source>
        <dbReference type="SAM" id="MobiDB-lite"/>
    </source>
</evidence>
<keyword evidence="2" id="KW-0472">Membrane</keyword>
<keyword evidence="2" id="KW-1133">Transmembrane helix</keyword>
<name>A0A0R1HLA2_9LACO</name>
<dbReference type="EMBL" id="AZDI01000002">
    <property type="protein sequence ID" value="KRK46313.1"/>
    <property type="molecule type" value="Genomic_DNA"/>
</dbReference>
<evidence type="ECO:0000313" key="3">
    <source>
        <dbReference type="EMBL" id="KRK46313.1"/>
    </source>
</evidence>
<gene>
    <name evidence="3" type="ORF">FC66_GL000816</name>
</gene>
<dbReference type="Proteomes" id="UP000051450">
    <property type="component" value="Unassembled WGS sequence"/>
</dbReference>
<feature type="region of interest" description="Disordered" evidence="1">
    <location>
        <begin position="17"/>
        <end position="54"/>
    </location>
</feature>
<reference evidence="3 4" key="1">
    <citation type="journal article" date="2015" name="Genome Announc.">
        <title>Expanding the biotechnology potential of lactobacilli through comparative genomics of 213 strains and associated genera.</title>
        <authorList>
            <person name="Sun Z."/>
            <person name="Harris H.M."/>
            <person name="McCann A."/>
            <person name="Guo C."/>
            <person name="Argimon S."/>
            <person name="Zhang W."/>
            <person name="Yang X."/>
            <person name="Jeffery I.B."/>
            <person name="Cooney J.C."/>
            <person name="Kagawa T.F."/>
            <person name="Liu W."/>
            <person name="Song Y."/>
            <person name="Salvetti E."/>
            <person name="Wrobel A."/>
            <person name="Rasinkangas P."/>
            <person name="Parkhill J."/>
            <person name="Rea M.C."/>
            <person name="O'Sullivan O."/>
            <person name="Ritari J."/>
            <person name="Douillard F.P."/>
            <person name="Paul Ross R."/>
            <person name="Yang R."/>
            <person name="Briner A.E."/>
            <person name="Felis G.E."/>
            <person name="de Vos W.M."/>
            <person name="Barrangou R."/>
            <person name="Klaenhammer T.R."/>
            <person name="Caufield P.W."/>
            <person name="Cui Y."/>
            <person name="Zhang H."/>
            <person name="O'Toole P.W."/>
        </authorList>
    </citation>
    <scope>NUCLEOTIDE SEQUENCE [LARGE SCALE GENOMIC DNA]</scope>
    <source>
        <strain evidence="3 4">DSM 15638</strain>
    </source>
</reference>
<organism evidence="3 4">
    <name type="scientific">Dellaglioa algida DSM 15638</name>
    <dbReference type="NCBI Taxonomy" id="1423719"/>
    <lineage>
        <taxon>Bacteria</taxon>
        <taxon>Bacillati</taxon>
        <taxon>Bacillota</taxon>
        <taxon>Bacilli</taxon>
        <taxon>Lactobacillales</taxon>
        <taxon>Lactobacillaceae</taxon>
        <taxon>Dellaglioa</taxon>
    </lineage>
</organism>
<protein>
    <submittedName>
        <fullName evidence="3">Uncharacterized protein</fullName>
    </submittedName>
</protein>
<evidence type="ECO:0000256" key="2">
    <source>
        <dbReference type="SAM" id="Phobius"/>
    </source>
</evidence>
<keyword evidence="2" id="KW-0812">Transmembrane</keyword>
<feature type="transmembrane region" description="Helical" evidence="2">
    <location>
        <begin position="62"/>
        <end position="84"/>
    </location>
</feature>
<sequence>MDDETKLSRSEYQRLQELENNPELRQEERRRVEKEYLEEHPTRSSLTDEPEKTGKKNKLNRFLNWTIGFLIVAIIIVFLALFLLP</sequence>
<dbReference type="AlphaFoldDB" id="A0A0R1HLA2"/>
<evidence type="ECO:0000313" key="4">
    <source>
        <dbReference type="Proteomes" id="UP000051450"/>
    </source>
</evidence>
<proteinExistence type="predicted"/>